<dbReference type="Pfam" id="PF17783">
    <property type="entry name" value="WHD_CvfB"/>
    <property type="match status" value="1"/>
</dbReference>
<feature type="domain" description="Conserved virulence factor B-like winged helix" evidence="3">
    <location>
        <begin position="219"/>
        <end position="274"/>
    </location>
</feature>
<dbReference type="RefSeq" id="WP_309939331.1">
    <property type="nucleotide sequence ID" value="NZ_AP025305.1"/>
</dbReference>
<dbReference type="InterPro" id="IPR039566">
    <property type="entry name" value="CvfB_S1_st"/>
</dbReference>
<keyword evidence="5" id="KW-1185">Reference proteome</keyword>
<reference evidence="4" key="1">
    <citation type="submission" date="2023-07" db="EMBL/GenBank/DDBJ databases">
        <title>Genomic Encyclopedia of Type Strains, Phase IV (KMG-IV): sequencing the most valuable type-strain genomes for metagenomic binning, comparative biology and taxonomic classification.</title>
        <authorList>
            <person name="Goeker M."/>
        </authorList>
    </citation>
    <scope>NUCLEOTIDE SEQUENCE</scope>
    <source>
        <strain evidence="4">DSM 26174</strain>
    </source>
</reference>
<dbReference type="PIRSF" id="PIRSF012524">
    <property type="entry name" value="YitL_S1"/>
    <property type="match status" value="1"/>
</dbReference>
<evidence type="ECO:0000313" key="4">
    <source>
        <dbReference type="EMBL" id="MDR6239619.1"/>
    </source>
</evidence>
<dbReference type="PANTHER" id="PTHR37296:SF1">
    <property type="entry name" value="CONSERVED VIRULENCE FACTOR B"/>
    <property type="match status" value="1"/>
</dbReference>
<comment type="similarity">
    <text evidence="1">Belongs to the CvfB family.</text>
</comment>
<comment type="caution">
    <text evidence="4">The sequence shown here is derived from an EMBL/GenBank/DDBJ whole genome shotgun (WGS) entry which is preliminary data.</text>
</comment>
<proteinExistence type="inferred from homology"/>
<evidence type="ECO:0008006" key="6">
    <source>
        <dbReference type="Google" id="ProtNLM"/>
    </source>
</evidence>
<name>A0AAE4BQW9_9BACT</name>
<accession>A0AAE4BQW9</accession>
<dbReference type="InterPro" id="IPR012340">
    <property type="entry name" value="NA-bd_OB-fold"/>
</dbReference>
<evidence type="ECO:0000256" key="1">
    <source>
        <dbReference type="PIRNR" id="PIRNR012524"/>
    </source>
</evidence>
<evidence type="ECO:0000259" key="2">
    <source>
        <dbReference type="Pfam" id="PF13509"/>
    </source>
</evidence>
<protein>
    <recommendedName>
        <fullName evidence="6">GntR family transcriptional regulator</fullName>
    </recommendedName>
</protein>
<dbReference type="Pfam" id="PF13509">
    <property type="entry name" value="S1_2"/>
    <property type="match status" value="1"/>
</dbReference>
<gene>
    <name evidence="4" type="ORF">HNQ88_002667</name>
</gene>
<sequence>MINIGQYNSLRIARFSAHGAYLTDGETEVLLPQKYLKEEMEVGEDLNVFVYNDSQDRPVAVTTKPLAQVDQFAYLYVKALTKVGAFVDWGLEKDLLVPFKEQRFPLQEDRAYIFRLCLDHRSNRVIATTKLFPFFDRDVSELKEGQEVSMLVYEKADLGFLAIIDDRYLGLIYDNEVFEPLAVGDKRKGFIKKIRNDGKIDLALQKQGYEAVEDSKDIIIDELIKAGGELPYHDKSDSEEIKKVFRMSKKNFKKVVGSLYKAGLIELKENGIKLKIK</sequence>
<dbReference type="AlphaFoldDB" id="A0AAE4BQW9"/>
<feature type="domain" description="Conserved virulence factor B first S1" evidence="2">
    <location>
        <begin position="4"/>
        <end position="62"/>
    </location>
</feature>
<evidence type="ECO:0000259" key="3">
    <source>
        <dbReference type="Pfam" id="PF17783"/>
    </source>
</evidence>
<evidence type="ECO:0000313" key="5">
    <source>
        <dbReference type="Proteomes" id="UP001185092"/>
    </source>
</evidence>
<dbReference type="PANTHER" id="PTHR37296">
    <property type="entry name" value="CONSERVED VIRULENCE FACTOR B"/>
    <property type="match status" value="1"/>
</dbReference>
<dbReference type="InterPro" id="IPR014464">
    <property type="entry name" value="CvfB_fam"/>
</dbReference>
<dbReference type="EMBL" id="JAVDQD010000003">
    <property type="protein sequence ID" value="MDR6239619.1"/>
    <property type="molecule type" value="Genomic_DNA"/>
</dbReference>
<dbReference type="Proteomes" id="UP001185092">
    <property type="component" value="Unassembled WGS sequence"/>
</dbReference>
<dbReference type="InterPro" id="IPR036388">
    <property type="entry name" value="WH-like_DNA-bd_sf"/>
</dbReference>
<dbReference type="InterPro" id="IPR040764">
    <property type="entry name" value="CvfB_WH"/>
</dbReference>
<organism evidence="4 5">
    <name type="scientific">Aureibacter tunicatorum</name>
    <dbReference type="NCBI Taxonomy" id="866807"/>
    <lineage>
        <taxon>Bacteria</taxon>
        <taxon>Pseudomonadati</taxon>
        <taxon>Bacteroidota</taxon>
        <taxon>Cytophagia</taxon>
        <taxon>Cytophagales</taxon>
        <taxon>Persicobacteraceae</taxon>
        <taxon>Aureibacter</taxon>
    </lineage>
</organism>
<dbReference type="Gene3D" id="1.10.10.10">
    <property type="entry name" value="Winged helix-like DNA-binding domain superfamily/Winged helix DNA-binding domain"/>
    <property type="match status" value="1"/>
</dbReference>
<dbReference type="Gene3D" id="2.40.50.140">
    <property type="entry name" value="Nucleic acid-binding proteins"/>
    <property type="match status" value="2"/>
</dbReference>